<evidence type="ECO:0000313" key="9">
    <source>
        <dbReference type="EMBL" id="RAP35554.1"/>
    </source>
</evidence>
<comment type="caution">
    <text evidence="9">The sequence shown here is derived from an EMBL/GenBank/DDBJ whole genome shotgun (WGS) entry which is preliminary data.</text>
</comment>
<organism evidence="9 10">
    <name type="scientific">Legionella quinlivanii</name>
    <dbReference type="NCBI Taxonomy" id="45073"/>
    <lineage>
        <taxon>Bacteria</taxon>
        <taxon>Pseudomonadati</taxon>
        <taxon>Pseudomonadota</taxon>
        <taxon>Gammaproteobacteria</taxon>
        <taxon>Legionellales</taxon>
        <taxon>Legionellaceae</taxon>
        <taxon>Legionella</taxon>
    </lineage>
</organism>
<feature type="transmembrane region" description="Helical" evidence="7">
    <location>
        <begin position="12"/>
        <end position="31"/>
    </location>
</feature>
<evidence type="ECO:0000256" key="3">
    <source>
        <dbReference type="ARBA" id="ARBA00022475"/>
    </source>
</evidence>
<feature type="transmembrane region" description="Helical" evidence="7">
    <location>
        <begin position="43"/>
        <end position="60"/>
    </location>
</feature>
<dbReference type="Proteomes" id="UP000249458">
    <property type="component" value="Unassembled WGS sequence"/>
</dbReference>
<evidence type="ECO:0000256" key="4">
    <source>
        <dbReference type="ARBA" id="ARBA00022692"/>
    </source>
</evidence>
<evidence type="ECO:0000256" key="6">
    <source>
        <dbReference type="ARBA" id="ARBA00023136"/>
    </source>
</evidence>
<dbReference type="AlphaFoldDB" id="A0A364LH43"/>
<dbReference type="Pfam" id="PF04239">
    <property type="entry name" value="DUF421"/>
    <property type="match status" value="1"/>
</dbReference>
<comment type="subcellular location">
    <subcellularLocation>
        <location evidence="1">Cell membrane</location>
        <topology evidence="1">Multi-pass membrane protein</topology>
    </subcellularLocation>
</comment>
<dbReference type="Gene3D" id="3.30.240.20">
    <property type="entry name" value="bsu07140 like domains"/>
    <property type="match status" value="1"/>
</dbReference>
<keyword evidence="5 7" id="KW-1133">Transmembrane helix</keyword>
<reference evidence="9 10" key="1">
    <citation type="submission" date="2017-02" db="EMBL/GenBank/DDBJ databases">
        <title>Legionella quilivanii strain from human: case report and whole genome sequencing analysis.</title>
        <authorList>
            <person name="Lalancette C."/>
            <person name="Leduc J.-M."/>
            <person name="Levesque S."/>
            <person name="Fournier E."/>
            <person name="Saoud J."/>
            <person name="Faucher S.P."/>
            <person name="Bernard K."/>
            <person name="Martineau C."/>
            <person name="Longtin J."/>
        </authorList>
    </citation>
    <scope>NUCLEOTIDE SEQUENCE [LARGE SCALE GENOMIC DNA]</scope>
    <source>
        <strain evidence="9 10">ID143958</strain>
    </source>
</reference>
<dbReference type="EMBL" id="MVJN01000009">
    <property type="protein sequence ID" value="RAP35554.1"/>
    <property type="molecule type" value="Genomic_DNA"/>
</dbReference>
<evidence type="ECO:0000259" key="8">
    <source>
        <dbReference type="Pfam" id="PF04239"/>
    </source>
</evidence>
<evidence type="ECO:0000256" key="2">
    <source>
        <dbReference type="ARBA" id="ARBA00006448"/>
    </source>
</evidence>
<sequence>MMFMGHINEDQAYLYMVIRAAILFLISTIVLRYGNRRFNLQTSFDYLLLIILGGLISRGINGSATLVSTLVATFSLMLLHRIIAMLTLNFEACEHVLKGRCYLLFNQGEFQTDTMNRLHITQNDLIAEMRRQLNTEDFARIEKAYLERTGSISFVCRNSAATKKS</sequence>
<evidence type="ECO:0000313" key="10">
    <source>
        <dbReference type="Proteomes" id="UP000249458"/>
    </source>
</evidence>
<dbReference type="PANTHER" id="PTHR34582">
    <property type="entry name" value="UPF0702 TRANSMEMBRANE PROTEIN YCAP"/>
    <property type="match status" value="1"/>
</dbReference>
<name>A0A364LH43_9GAMM</name>
<feature type="domain" description="YetF C-terminal" evidence="8">
    <location>
        <begin position="89"/>
        <end position="159"/>
    </location>
</feature>
<dbReference type="InterPro" id="IPR007353">
    <property type="entry name" value="DUF421"/>
</dbReference>
<evidence type="ECO:0000256" key="1">
    <source>
        <dbReference type="ARBA" id="ARBA00004651"/>
    </source>
</evidence>
<keyword evidence="6 7" id="KW-0472">Membrane</keyword>
<keyword evidence="4 7" id="KW-0812">Transmembrane</keyword>
<evidence type="ECO:0000256" key="5">
    <source>
        <dbReference type="ARBA" id="ARBA00022989"/>
    </source>
</evidence>
<dbReference type="GO" id="GO:0005886">
    <property type="term" value="C:plasma membrane"/>
    <property type="evidence" value="ECO:0007669"/>
    <property type="project" value="UniProtKB-SubCell"/>
</dbReference>
<comment type="similarity">
    <text evidence="2">Belongs to the UPF0702 family.</text>
</comment>
<accession>A0A364LH43</accession>
<evidence type="ECO:0000256" key="7">
    <source>
        <dbReference type="SAM" id="Phobius"/>
    </source>
</evidence>
<proteinExistence type="inferred from homology"/>
<dbReference type="PANTHER" id="PTHR34582:SF6">
    <property type="entry name" value="UPF0702 TRANSMEMBRANE PROTEIN YCAP"/>
    <property type="match status" value="1"/>
</dbReference>
<dbReference type="InterPro" id="IPR023090">
    <property type="entry name" value="UPF0702_alpha/beta_dom_sf"/>
</dbReference>
<keyword evidence="3" id="KW-1003">Cell membrane</keyword>
<gene>
    <name evidence="9" type="ORF">B1207_12590</name>
</gene>
<protein>
    <recommendedName>
        <fullName evidence="8">YetF C-terminal domain-containing protein</fullName>
    </recommendedName>
</protein>